<keyword evidence="1" id="KW-0472">Membrane</keyword>
<keyword evidence="1" id="KW-0812">Transmembrane</keyword>
<keyword evidence="1" id="KW-1133">Transmembrane helix</keyword>
<sequence length="409" mass="45447">MVSLEGLRESDHRRGLVVGGKIGRTYASLVPLLGLRYLNIRSSVRRTPYAAYALEAASAAAQRGPGKEQAATRRVNAPLWGFNGCLGLFGTTGTSVSGEIGPLFGKALLEFTPSTPAGNGMGTDNDRCHQCGDNCQRLLRLCRARRRPSRPPRAGRRALYVSPRMFRINVHTRDTRTTHGYETEDAYEIELFALCLAARRVELQVSDVITALVTRVVSGSRPAPGQGGGLNSKTFDETKRSLNRREHTIITNAKRAERSPRIGGARAAPNERGRNVRGSQFCEVVLLIKKWVHFASEEVAAEFQFKKKWRKKLLDKRKRECVRTRKLCACDFAMVLIHSRFHLPTTNGSRATTARRALEAAPWRIISNALCFFVSDLVSVTMLILYYIVGLLNGYFRSSRLPAGAETRA</sequence>
<evidence type="ECO:0000313" key="2">
    <source>
        <dbReference type="EMBL" id="GBP57309.1"/>
    </source>
</evidence>
<comment type="caution">
    <text evidence="2">The sequence shown here is derived from an EMBL/GenBank/DDBJ whole genome shotgun (WGS) entry which is preliminary data.</text>
</comment>
<gene>
    <name evidence="2" type="ORF">EVAR_39948_1</name>
</gene>
<organism evidence="2 3">
    <name type="scientific">Eumeta variegata</name>
    <name type="common">Bagworm moth</name>
    <name type="synonym">Eumeta japonica</name>
    <dbReference type="NCBI Taxonomy" id="151549"/>
    <lineage>
        <taxon>Eukaryota</taxon>
        <taxon>Metazoa</taxon>
        <taxon>Ecdysozoa</taxon>
        <taxon>Arthropoda</taxon>
        <taxon>Hexapoda</taxon>
        <taxon>Insecta</taxon>
        <taxon>Pterygota</taxon>
        <taxon>Neoptera</taxon>
        <taxon>Endopterygota</taxon>
        <taxon>Lepidoptera</taxon>
        <taxon>Glossata</taxon>
        <taxon>Ditrysia</taxon>
        <taxon>Tineoidea</taxon>
        <taxon>Psychidae</taxon>
        <taxon>Oiketicinae</taxon>
        <taxon>Eumeta</taxon>
    </lineage>
</organism>
<evidence type="ECO:0000313" key="3">
    <source>
        <dbReference type="Proteomes" id="UP000299102"/>
    </source>
</evidence>
<protein>
    <submittedName>
        <fullName evidence="2">Uncharacterized protein</fullName>
    </submittedName>
</protein>
<accession>A0A4C1X4K6</accession>
<keyword evidence="3" id="KW-1185">Reference proteome</keyword>
<proteinExistence type="predicted"/>
<evidence type="ECO:0000256" key="1">
    <source>
        <dbReference type="SAM" id="Phobius"/>
    </source>
</evidence>
<dbReference type="Proteomes" id="UP000299102">
    <property type="component" value="Unassembled WGS sequence"/>
</dbReference>
<dbReference type="EMBL" id="BGZK01000713">
    <property type="protein sequence ID" value="GBP57309.1"/>
    <property type="molecule type" value="Genomic_DNA"/>
</dbReference>
<name>A0A4C1X4K6_EUMVA</name>
<dbReference type="AlphaFoldDB" id="A0A4C1X4K6"/>
<feature type="transmembrane region" description="Helical" evidence="1">
    <location>
        <begin position="365"/>
        <end position="389"/>
    </location>
</feature>
<reference evidence="2 3" key="1">
    <citation type="journal article" date="2019" name="Commun. Biol.">
        <title>The bagworm genome reveals a unique fibroin gene that provides high tensile strength.</title>
        <authorList>
            <person name="Kono N."/>
            <person name="Nakamura H."/>
            <person name="Ohtoshi R."/>
            <person name="Tomita M."/>
            <person name="Numata K."/>
            <person name="Arakawa K."/>
        </authorList>
    </citation>
    <scope>NUCLEOTIDE SEQUENCE [LARGE SCALE GENOMIC DNA]</scope>
</reference>